<dbReference type="RefSeq" id="XP_005776219.1">
    <property type="nucleotide sequence ID" value="XM_005776162.1"/>
</dbReference>
<feature type="chain" id="PRO_5044285582" description="NHL repeat-containing protein" evidence="3">
    <location>
        <begin position="20"/>
        <end position="208"/>
    </location>
</feature>
<reference evidence="4" key="2">
    <citation type="submission" date="2024-10" db="UniProtKB">
        <authorList>
            <consortium name="EnsemblProtists"/>
        </authorList>
    </citation>
    <scope>IDENTIFICATION</scope>
</reference>
<dbReference type="PANTHER" id="PTHR24104">
    <property type="entry name" value="E3 UBIQUITIN-PROTEIN LIGASE NHLRC1-RELATED"/>
    <property type="match status" value="1"/>
</dbReference>
<dbReference type="AlphaFoldDB" id="A0A0D3JJV5"/>
<evidence type="ECO:0000256" key="1">
    <source>
        <dbReference type="ARBA" id="ARBA00022737"/>
    </source>
</evidence>
<dbReference type="GO" id="GO:0008270">
    <property type="term" value="F:zinc ion binding"/>
    <property type="evidence" value="ECO:0007669"/>
    <property type="project" value="UniProtKB-KW"/>
</dbReference>
<dbReference type="GO" id="GO:0043161">
    <property type="term" value="P:proteasome-mediated ubiquitin-dependent protein catabolic process"/>
    <property type="evidence" value="ECO:0007669"/>
    <property type="project" value="TreeGrafter"/>
</dbReference>
<dbReference type="HOGENOM" id="CLU_1296472_0_0_1"/>
<sequence length="208" mass="21725">MQTISTRLISVVLAHLGAAHDVAVAAALSLTWRSVALPRLASEGVLRPADGAIQILARSFKAKDPTFVACSPAASLVAIAESSQHRIVICSLVNGEVVRTLGKFGWASGAADGLNYPKGLAFDPSGEHLFVADRSNHRVIKMNAATGAVVAGVGSRGYGDGCFKYPQGVALADTAAHGPLVFVCDYGNDRIVALEPTALEWRFDVGEV</sequence>
<evidence type="ECO:0000256" key="3">
    <source>
        <dbReference type="SAM" id="SignalP"/>
    </source>
</evidence>
<evidence type="ECO:0008006" key="6">
    <source>
        <dbReference type="Google" id="ProtNLM"/>
    </source>
</evidence>
<dbReference type="PROSITE" id="PS51125">
    <property type="entry name" value="NHL"/>
    <property type="match status" value="1"/>
</dbReference>
<dbReference type="SUPFAM" id="SSF63825">
    <property type="entry name" value="YWTD domain"/>
    <property type="match status" value="1"/>
</dbReference>
<accession>A0A0D3JJV5</accession>
<dbReference type="EnsemblProtists" id="EOD23790">
    <property type="protein sequence ID" value="EOD23790"/>
    <property type="gene ID" value="EMIHUDRAFT_239108"/>
</dbReference>
<evidence type="ECO:0000313" key="4">
    <source>
        <dbReference type="EnsemblProtists" id="EOD23790"/>
    </source>
</evidence>
<proteinExistence type="predicted"/>
<dbReference type="InterPro" id="IPR001258">
    <property type="entry name" value="NHL_repeat"/>
</dbReference>
<dbReference type="KEGG" id="ehx:EMIHUDRAFT_239108"/>
<dbReference type="PaxDb" id="2903-EOD23790"/>
<evidence type="ECO:0000313" key="5">
    <source>
        <dbReference type="Proteomes" id="UP000013827"/>
    </source>
</evidence>
<dbReference type="Proteomes" id="UP000013827">
    <property type="component" value="Unassembled WGS sequence"/>
</dbReference>
<dbReference type="Pfam" id="PF01436">
    <property type="entry name" value="NHL"/>
    <property type="match status" value="1"/>
</dbReference>
<dbReference type="STRING" id="2903.R1EAQ6"/>
<dbReference type="Gene3D" id="2.120.10.30">
    <property type="entry name" value="TolB, C-terminal domain"/>
    <property type="match status" value="2"/>
</dbReference>
<organism evidence="4 5">
    <name type="scientific">Emiliania huxleyi (strain CCMP1516)</name>
    <dbReference type="NCBI Taxonomy" id="280463"/>
    <lineage>
        <taxon>Eukaryota</taxon>
        <taxon>Haptista</taxon>
        <taxon>Haptophyta</taxon>
        <taxon>Prymnesiophyceae</taxon>
        <taxon>Isochrysidales</taxon>
        <taxon>Noelaerhabdaceae</taxon>
        <taxon>Emiliania</taxon>
    </lineage>
</organism>
<protein>
    <recommendedName>
        <fullName evidence="6">NHL repeat-containing protein</fullName>
    </recommendedName>
</protein>
<reference evidence="5" key="1">
    <citation type="journal article" date="2013" name="Nature">
        <title>Pan genome of the phytoplankton Emiliania underpins its global distribution.</title>
        <authorList>
            <person name="Read B.A."/>
            <person name="Kegel J."/>
            <person name="Klute M.J."/>
            <person name="Kuo A."/>
            <person name="Lefebvre S.C."/>
            <person name="Maumus F."/>
            <person name="Mayer C."/>
            <person name="Miller J."/>
            <person name="Monier A."/>
            <person name="Salamov A."/>
            <person name="Young J."/>
            <person name="Aguilar M."/>
            <person name="Claverie J.M."/>
            <person name="Frickenhaus S."/>
            <person name="Gonzalez K."/>
            <person name="Herman E.K."/>
            <person name="Lin Y.C."/>
            <person name="Napier J."/>
            <person name="Ogata H."/>
            <person name="Sarno A.F."/>
            <person name="Shmutz J."/>
            <person name="Schroeder D."/>
            <person name="de Vargas C."/>
            <person name="Verret F."/>
            <person name="von Dassow P."/>
            <person name="Valentin K."/>
            <person name="Van de Peer Y."/>
            <person name="Wheeler G."/>
            <person name="Dacks J.B."/>
            <person name="Delwiche C.F."/>
            <person name="Dyhrman S.T."/>
            <person name="Glockner G."/>
            <person name="John U."/>
            <person name="Richards T."/>
            <person name="Worden A.Z."/>
            <person name="Zhang X."/>
            <person name="Grigoriev I.V."/>
            <person name="Allen A.E."/>
            <person name="Bidle K."/>
            <person name="Borodovsky M."/>
            <person name="Bowler C."/>
            <person name="Brownlee C."/>
            <person name="Cock J.M."/>
            <person name="Elias M."/>
            <person name="Gladyshev V.N."/>
            <person name="Groth M."/>
            <person name="Guda C."/>
            <person name="Hadaegh A."/>
            <person name="Iglesias-Rodriguez M.D."/>
            <person name="Jenkins J."/>
            <person name="Jones B.M."/>
            <person name="Lawson T."/>
            <person name="Leese F."/>
            <person name="Lindquist E."/>
            <person name="Lobanov A."/>
            <person name="Lomsadze A."/>
            <person name="Malik S.B."/>
            <person name="Marsh M.E."/>
            <person name="Mackinder L."/>
            <person name="Mock T."/>
            <person name="Mueller-Roeber B."/>
            <person name="Pagarete A."/>
            <person name="Parker M."/>
            <person name="Probert I."/>
            <person name="Quesneville H."/>
            <person name="Raines C."/>
            <person name="Rensing S.A."/>
            <person name="Riano-Pachon D.M."/>
            <person name="Richier S."/>
            <person name="Rokitta S."/>
            <person name="Shiraiwa Y."/>
            <person name="Soanes D.M."/>
            <person name="van der Giezen M."/>
            <person name="Wahlund T.M."/>
            <person name="Williams B."/>
            <person name="Wilson W."/>
            <person name="Wolfe G."/>
            <person name="Wurch L.L."/>
        </authorList>
    </citation>
    <scope>NUCLEOTIDE SEQUENCE</scope>
</reference>
<evidence type="ECO:0000256" key="2">
    <source>
        <dbReference type="PROSITE-ProRule" id="PRU00504"/>
    </source>
</evidence>
<dbReference type="GeneID" id="17269331"/>
<keyword evidence="5" id="KW-1185">Reference proteome</keyword>
<keyword evidence="3" id="KW-0732">Signal</keyword>
<feature type="repeat" description="NHL" evidence="2">
    <location>
        <begin position="109"/>
        <end position="145"/>
    </location>
</feature>
<dbReference type="InterPro" id="IPR011042">
    <property type="entry name" value="6-blade_b-propeller_TolB-like"/>
</dbReference>
<dbReference type="GO" id="GO:0061630">
    <property type="term" value="F:ubiquitin protein ligase activity"/>
    <property type="evidence" value="ECO:0007669"/>
    <property type="project" value="TreeGrafter"/>
</dbReference>
<dbReference type="InterPro" id="IPR050952">
    <property type="entry name" value="TRIM-NHL_E3_ligases"/>
</dbReference>
<keyword evidence="1" id="KW-0677">Repeat</keyword>
<dbReference type="GO" id="GO:0000209">
    <property type="term" value="P:protein polyubiquitination"/>
    <property type="evidence" value="ECO:0007669"/>
    <property type="project" value="TreeGrafter"/>
</dbReference>
<dbReference type="PANTHER" id="PTHR24104:SF25">
    <property type="entry name" value="PROTEIN LIN-41"/>
    <property type="match status" value="1"/>
</dbReference>
<feature type="signal peptide" evidence="3">
    <location>
        <begin position="1"/>
        <end position="19"/>
    </location>
</feature>
<name>A0A0D3JJV5_EMIH1</name>